<dbReference type="Proteomes" id="UP000215914">
    <property type="component" value="Chromosome 6"/>
</dbReference>
<keyword evidence="1" id="KW-0812">Transmembrane</keyword>
<feature type="transmembrane region" description="Helical" evidence="1">
    <location>
        <begin position="27"/>
        <end position="47"/>
    </location>
</feature>
<sequence length="69" mass="7783">MEDGRASRQSSSTTYATMVLRRHAVNIYLIALLNGGTRCLLLIHAGWKSEQSFPQMVHSIYMEVARMAL</sequence>
<reference evidence="2 4" key="1">
    <citation type="journal article" date="2017" name="Nature">
        <title>The sunflower genome provides insights into oil metabolism, flowering and Asterid evolution.</title>
        <authorList>
            <person name="Badouin H."/>
            <person name="Gouzy J."/>
            <person name="Grassa C.J."/>
            <person name="Murat F."/>
            <person name="Staton S.E."/>
            <person name="Cottret L."/>
            <person name="Lelandais-Briere C."/>
            <person name="Owens G.L."/>
            <person name="Carrere S."/>
            <person name="Mayjonade B."/>
            <person name="Legrand L."/>
            <person name="Gill N."/>
            <person name="Kane N.C."/>
            <person name="Bowers J.E."/>
            <person name="Hubner S."/>
            <person name="Bellec A."/>
            <person name="Berard A."/>
            <person name="Berges H."/>
            <person name="Blanchet N."/>
            <person name="Boniface M.C."/>
            <person name="Brunel D."/>
            <person name="Catrice O."/>
            <person name="Chaidir N."/>
            <person name="Claudel C."/>
            <person name="Donnadieu C."/>
            <person name="Faraut T."/>
            <person name="Fievet G."/>
            <person name="Helmstetter N."/>
            <person name="King M."/>
            <person name="Knapp S.J."/>
            <person name="Lai Z."/>
            <person name="Le Paslier M.C."/>
            <person name="Lippi Y."/>
            <person name="Lorenzon L."/>
            <person name="Mandel J.R."/>
            <person name="Marage G."/>
            <person name="Marchand G."/>
            <person name="Marquand E."/>
            <person name="Bret-Mestries E."/>
            <person name="Morien E."/>
            <person name="Nambeesan S."/>
            <person name="Nguyen T."/>
            <person name="Pegot-Espagnet P."/>
            <person name="Pouilly N."/>
            <person name="Raftis F."/>
            <person name="Sallet E."/>
            <person name="Schiex T."/>
            <person name="Thomas J."/>
            <person name="Vandecasteele C."/>
            <person name="Vares D."/>
            <person name="Vear F."/>
            <person name="Vautrin S."/>
            <person name="Crespi M."/>
            <person name="Mangin B."/>
            <person name="Burke J.M."/>
            <person name="Salse J."/>
            <person name="Munos S."/>
            <person name="Vincourt P."/>
            <person name="Rieseberg L.H."/>
            <person name="Langlade N.B."/>
        </authorList>
    </citation>
    <scope>NUCLEOTIDE SEQUENCE [LARGE SCALE GENOMIC DNA]</scope>
    <source>
        <strain evidence="4">cv. SF193</strain>
        <tissue evidence="2">Leaves</tissue>
    </source>
</reference>
<proteinExistence type="predicted"/>
<reference evidence="3" key="2">
    <citation type="submission" date="2017-02" db="EMBL/GenBank/DDBJ databases">
        <title>Sunflower complete genome.</title>
        <authorList>
            <person name="Langlade N."/>
            <person name="Munos S."/>
        </authorList>
    </citation>
    <scope>NUCLEOTIDE SEQUENCE [LARGE SCALE GENOMIC DNA]</scope>
    <source>
        <tissue evidence="3">Leaves</tissue>
    </source>
</reference>
<keyword evidence="1" id="KW-0472">Membrane</keyword>
<keyword evidence="1" id="KW-1133">Transmembrane helix</keyword>
<name>A0A251UGS5_HELAN</name>
<accession>A0A251UGS5</accession>
<reference evidence="2" key="3">
    <citation type="submission" date="2020-06" db="EMBL/GenBank/DDBJ databases">
        <title>Helianthus annuus Genome sequencing and assembly Release 2.</title>
        <authorList>
            <person name="Gouzy J."/>
            <person name="Langlade N."/>
            <person name="Munos S."/>
        </authorList>
    </citation>
    <scope>NUCLEOTIDE SEQUENCE</scope>
    <source>
        <tissue evidence="2">Leaves</tissue>
    </source>
</reference>
<evidence type="ECO:0000313" key="2">
    <source>
        <dbReference type="EMBL" id="KAF5801640.1"/>
    </source>
</evidence>
<dbReference type="InParanoid" id="A0A251UGS5"/>
<evidence type="ECO:0000313" key="3">
    <source>
        <dbReference type="EMBL" id="OTG22570.1"/>
    </source>
</evidence>
<dbReference type="EMBL" id="MNCJ02000321">
    <property type="protein sequence ID" value="KAF5801640.1"/>
    <property type="molecule type" value="Genomic_DNA"/>
</dbReference>
<dbReference type="EMBL" id="CM007895">
    <property type="protein sequence ID" value="OTG22570.1"/>
    <property type="molecule type" value="Genomic_DNA"/>
</dbReference>
<dbReference type="AlphaFoldDB" id="A0A251UGS5"/>
<organism evidence="3 4">
    <name type="scientific">Helianthus annuus</name>
    <name type="common">Common sunflower</name>
    <dbReference type="NCBI Taxonomy" id="4232"/>
    <lineage>
        <taxon>Eukaryota</taxon>
        <taxon>Viridiplantae</taxon>
        <taxon>Streptophyta</taxon>
        <taxon>Embryophyta</taxon>
        <taxon>Tracheophyta</taxon>
        <taxon>Spermatophyta</taxon>
        <taxon>Magnoliopsida</taxon>
        <taxon>eudicotyledons</taxon>
        <taxon>Gunneridae</taxon>
        <taxon>Pentapetalae</taxon>
        <taxon>asterids</taxon>
        <taxon>campanulids</taxon>
        <taxon>Asterales</taxon>
        <taxon>Asteraceae</taxon>
        <taxon>Asteroideae</taxon>
        <taxon>Heliantheae alliance</taxon>
        <taxon>Heliantheae</taxon>
        <taxon>Helianthus</taxon>
    </lineage>
</organism>
<protein>
    <submittedName>
        <fullName evidence="3">Uncharacterized protein</fullName>
    </submittedName>
</protein>
<keyword evidence="4" id="KW-1185">Reference proteome</keyword>
<dbReference type="Gramene" id="mRNA:HanXRQr2_Chr06g0250461">
    <property type="protein sequence ID" value="mRNA:HanXRQr2_Chr06g0250461"/>
    <property type="gene ID" value="HanXRQr2_Chr06g0250461"/>
</dbReference>
<gene>
    <name evidence="3" type="ORF">HannXRQ_Chr06g0172991</name>
    <name evidence="2" type="ORF">HanXRQr2_Chr06g0250461</name>
</gene>
<evidence type="ECO:0000313" key="4">
    <source>
        <dbReference type="Proteomes" id="UP000215914"/>
    </source>
</evidence>
<evidence type="ECO:0000256" key="1">
    <source>
        <dbReference type="SAM" id="Phobius"/>
    </source>
</evidence>